<proteinExistence type="predicted"/>
<dbReference type="Proteomes" id="UP000005435">
    <property type="component" value="Chromosome"/>
</dbReference>
<keyword evidence="3" id="KW-1185">Reference proteome</keyword>
<dbReference type="EMBL" id="CP003065">
    <property type="protein sequence ID" value="AEV69983.1"/>
    <property type="molecule type" value="Genomic_DNA"/>
</dbReference>
<dbReference type="SUPFAM" id="SSF53474">
    <property type="entry name" value="alpha/beta-Hydrolases"/>
    <property type="match status" value="1"/>
</dbReference>
<keyword evidence="2" id="KW-0378">Hydrolase</keyword>
<dbReference type="GO" id="GO:0016787">
    <property type="term" value="F:hydrolase activity"/>
    <property type="evidence" value="ECO:0007669"/>
    <property type="project" value="UniProtKB-KW"/>
</dbReference>
<dbReference type="InterPro" id="IPR050471">
    <property type="entry name" value="AB_hydrolase"/>
</dbReference>
<organism evidence="2 3">
    <name type="scientific">Acetivibrio clariflavus (strain DSM 19732 / NBRC 101661 / EBR45)</name>
    <name type="common">Clostridium clariflavum</name>
    <dbReference type="NCBI Taxonomy" id="720554"/>
    <lineage>
        <taxon>Bacteria</taxon>
        <taxon>Bacillati</taxon>
        <taxon>Bacillota</taxon>
        <taxon>Clostridia</taxon>
        <taxon>Eubacteriales</taxon>
        <taxon>Oscillospiraceae</taxon>
        <taxon>Acetivibrio</taxon>
    </lineage>
</organism>
<reference evidence="2 3" key="2">
    <citation type="journal article" date="2012" name="Stand. Genomic Sci.">
        <title>Complete Genome Sequence of Clostridium clariflavum DSM 19732.</title>
        <authorList>
            <person name="Izquierdo J.A."/>
            <person name="Goodwin L."/>
            <person name="Davenport K.W."/>
            <person name="Teshima H."/>
            <person name="Bruce D."/>
            <person name="Detter C."/>
            <person name="Tapia R."/>
            <person name="Han S."/>
            <person name="Land M."/>
            <person name="Hauser L."/>
            <person name="Jeffries C.D."/>
            <person name="Han J."/>
            <person name="Pitluck S."/>
            <person name="Nolan M."/>
            <person name="Chen A."/>
            <person name="Huntemann M."/>
            <person name="Mavromatis K."/>
            <person name="Mikhailova N."/>
            <person name="Liolios K."/>
            <person name="Woyke T."/>
            <person name="Lynd L.R."/>
        </authorList>
    </citation>
    <scope>NUCLEOTIDE SEQUENCE [LARGE SCALE GENOMIC DNA]</scope>
    <source>
        <strain evidence="3">DSM 19732 / NBRC 101661 / EBR45</strain>
    </source>
</reference>
<sequence>MRVREDSIKIGNTEIDYVSFGRGTQPLVLIPGLSLRDVKGSGTLLAYMYRMFSKDYKVFCIDKKRIIPIDYTVEEIAEDYSMALRALNIEKACILGISQGGMIAQYLALNHSELVQKLVLGVTLSRNNETVISCINEWIHMAESGNFKALGIDILRKTYSEEYIKKYAWLFPILSKIMKPENSERFIALAKSCLTCNTYDRLEEIKCPVYVIGGCKDKVVTGEASYEIASKIGCSIYMYENLGHAAYDEAKDFNKRVYDFFRN</sequence>
<reference evidence="3" key="1">
    <citation type="submission" date="2011-12" db="EMBL/GenBank/DDBJ databases">
        <title>Complete sequence of Clostridium clariflavum DSM 19732.</title>
        <authorList>
            <consortium name="US DOE Joint Genome Institute"/>
            <person name="Lucas S."/>
            <person name="Han J."/>
            <person name="Lapidus A."/>
            <person name="Cheng J.-F."/>
            <person name="Goodwin L."/>
            <person name="Pitluck S."/>
            <person name="Peters L."/>
            <person name="Teshima H."/>
            <person name="Detter J.C."/>
            <person name="Han C."/>
            <person name="Tapia R."/>
            <person name="Land M."/>
            <person name="Hauser L."/>
            <person name="Kyrpides N."/>
            <person name="Ivanova N."/>
            <person name="Pagani I."/>
            <person name="Kitzmiller T."/>
            <person name="Lynd L."/>
            <person name="Izquierdo J."/>
            <person name="Woyke T."/>
        </authorList>
    </citation>
    <scope>NUCLEOTIDE SEQUENCE [LARGE SCALE GENOMIC DNA]</scope>
    <source>
        <strain evidence="3">DSM 19732 / NBRC 101661 / EBR45</strain>
    </source>
</reference>
<evidence type="ECO:0000313" key="3">
    <source>
        <dbReference type="Proteomes" id="UP000005435"/>
    </source>
</evidence>
<feature type="domain" description="AB hydrolase-1" evidence="1">
    <location>
        <begin position="64"/>
        <end position="123"/>
    </location>
</feature>
<dbReference type="OrthoDB" id="9776303at2"/>
<dbReference type="PANTHER" id="PTHR43433">
    <property type="entry name" value="HYDROLASE, ALPHA/BETA FOLD FAMILY PROTEIN"/>
    <property type="match status" value="1"/>
</dbReference>
<dbReference type="Gene3D" id="3.40.50.1820">
    <property type="entry name" value="alpha/beta hydrolase"/>
    <property type="match status" value="1"/>
</dbReference>
<dbReference type="RefSeq" id="WP_014256512.1">
    <property type="nucleotide sequence ID" value="NC_016627.1"/>
</dbReference>
<protein>
    <submittedName>
        <fullName evidence="2">Putative hydrolase or acyltransferase of alpha/beta superfamily</fullName>
    </submittedName>
</protein>
<accession>G8LYJ5</accession>
<evidence type="ECO:0000313" key="2">
    <source>
        <dbReference type="EMBL" id="AEV69983.1"/>
    </source>
</evidence>
<dbReference type="AlphaFoldDB" id="G8LYJ5"/>
<gene>
    <name evidence="2" type="ordered locus">Clocl_3502</name>
</gene>
<keyword evidence="2" id="KW-0808">Transferase</keyword>
<dbReference type="PANTHER" id="PTHR43433:SF5">
    <property type="entry name" value="AB HYDROLASE-1 DOMAIN-CONTAINING PROTEIN"/>
    <property type="match status" value="1"/>
</dbReference>
<keyword evidence="2" id="KW-0012">Acyltransferase</keyword>
<dbReference type="InterPro" id="IPR000073">
    <property type="entry name" value="AB_hydrolase_1"/>
</dbReference>
<dbReference type="InterPro" id="IPR029058">
    <property type="entry name" value="AB_hydrolase_fold"/>
</dbReference>
<dbReference type="HOGENOM" id="CLU_020336_33_1_9"/>
<dbReference type="eggNOG" id="COG2021">
    <property type="taxonomic scope" value="Bacteria"/>
</dbReference>
<name>G8LYJ5_ACECE</name>
<dbReference type="Pfam" id="PF00561">
    <property type="entry name" value="Abhydrolase_1"/>
    <property type="match status" value="1"/>
</dbReference>
<dbReference type="GO" id="GO:0016746">
    <property type="term" value="F:acyltransferase activity"/>
    <property type="evidence" value="ECO:0007669"/>
    <property type="project" value="UniProtKB-KW"/>
</dbReference>
<dbReference type="KEGG" id="ccl:Clocl_3502"/>
<dbReference type="STRING" id="720554.Clocl_3502"/>
<evidence type="ECO:0000259" key="1">
    <source>
        <dbReference type="Pfam" id="PF00561"/>
    </source>
</evidence>